<feature type="compositionally biased region" description="Low complexity" evidence="2">
    <location>
        <begin position="847"/>
        <end position="856"/>
    </location>
</feature>
<name>A0A835Y7W7_9CHLO</name>
<feature type="region of interest" description="Disordered" evidence="2">
    <location>
        <begin position="240"/>
        <end position="380"/>
    </location>
</feature>
<feature type="region of interest" description="Disordered" evidence="2">
    <location>
        <begin position="2086"/>
        <end position="2157"/>
    </location>
</feature>
<proteinExistence type="predicted"/>
<feature type="coiled-coil region" evidence="1">
    <location>
        <begin position="3711"/>
        <end position="3742"/>
    </location>
</feature>
<feature type="region of interest" description="Disordered" evidence="2">
    <location>
        <begin position="3028"/>
        <end position="3056"/>
    </location>
</feature>
<feature type="compositionally biased region" description="Low complexity" evidence="2">
    <location>
        <begin position="3669"/>
        <end position="3678"/>
    </location>
</feature>
<feature type="compositionally biased region" description="Low complexity" evidence="2">
    <location>
        <begin position="2505"/>
        <end position="2524"/>
    </location>
</feature>
<sequence>MLAITERASAIFSSHKHKVSGELEPQQVLYALALVGAMLGLNQKQLDAELQISQKLGRRSLSYEDFMTAVEAMVALHGNLAHQQTRRLPGNDMSQALRSAFNMYVKLNVGGFVGGDQRMNSHQFTKMCQDAGIMEPNGPASNTTLQIAWSSCKATFGSTRLQYNQFLKIIGALAAELSGDVFLLVAGLGLQLATVPQLRNGFRKPDAADLPKPELVQGMGAHMAAEAAYEQFMQEGKIERGGKERDPLARPSPARARGSLNGSVPNWVKAMQADQGGGSVMTSGQDIRGIPVIETPDSDDEGTPRRQQPRKSMAPTPPDDSPGMGMGMGGSQARGKPSPVPLRPMPPPPRGGKLGPIGGGDPSRPFSPSNDPDLYNQDEPMRGTRNTIAVTHGIADVAPMSVKPRDSGFPDRMGMRRMDEDPLEPSILGGTGRVRASMPEIALKGDMAEAVQRQQAAVKQLEAKLDQQQKRESEMFDRVRLLTEKLAEAQSTAATQVQSGCPGAEVTESVVPQRDPITGLDLPQAIPRKIAAGRCPLTDQVNKLTEQMAEVMNRLEALESIKLQPKQDERQRNPIAARVGVPVYGEDPSRGALAAPKGGLHTLEPGAGGMEPLEPVLTQQATQNEYMQRLMLNLDQRMRSVEGTGGKEPSEEDAALADVFRQLKEMQDRQAGPTEPAFRQSDRPVIVQQIARGEAPPLQPTGDPEMDRKLKRMADEMAAKNAAVGMLLDMLSQTRNEVAALTAEVQKLKSERGAGGAAVMAELPPGPGMPAPDPGQRQRNPIRVVDGGFVSGGGAMAAPNRPAGQAGPDGAYASEPQLEAVMSDQQAVKRAVRDLYQAIGVAPPPAVASAQPTSAAEQATPARAGKLPGVNEEPASASSPEGGSPWGQPGRPKNIREETQEVKQQVQNVQQDVGELKKALDQMRAIAAQAGDWPRSLPPGAAGQPGEPGLEPALASSPEAQEQQRRRGGAVAVVMSQPVYGNNQMMQAPQRLTPGQAGQLEPLPEPAVQSMQQELRQLKAYVGMPQQAGAMGQAGAMAGGEAAKAASKDGGQWGEAGRLGPGGKPLGETVQTVSQDVDQLKKHVKAMDAALRTNIQNTNQVTTVLNENMPAIQAAAQLADPAKAAEAAKAGRNPIQVTQMAAVPEPAGMQAKRAGLPLQSEGMEPGSLDPAEVQQLREQVKNLSRFVGMPGEAGAPGAQGQQQEPQRRGNAIAVVSGDRAMGSSPWGQPGRLNAPGQGGSVAEGLGQVSGDVERLKKQVAAMGSAMQAAGMQLPPEAMGEGADGAAGMPPPEPVIEGMGATRSRAPIQVQTGMPQYGQGQMAQAPNKLPPQSPGAIEPVAAEVSNLRREVAAMKQVLAMSPATAQHAAAMASQQPLQQERGGMSPEKAAAVASEPWGQGPRPASLPVDQMQRAPQSDNLSKDLEAVKRRQVELEDAMRAGGLAVPPPGGAPGMGNDSPAAREEARKRNPVMVAATVPEYGQSNMNAPNRAPPPLEQMQGVPEPVVAHLGAMQNDLRQMQQFLGMRQVSQDPSRPQQPGQPVLAPMDRGPAGAPASQPWGNTRDGPGGEPRVEKLSDLVKEVQDARARQEGVEKVLRSMGASMPWDDGRQPGGAGPGQAGPDGAAPEPGSQAAQRRGNAIAVTGGAPVYGQPGMQAPERAAQAGAAPGAPAQLEPQLQQVTEELRRVQNFLGLPPQQMGAAGQAGPGAGPGGRGADPAQAGRGGPQDQWGAPGRDRQWGEQPKNLGEVLRDVDYSKRRVKELEDAMRAAGINVPPPGEGAGPGEGGLTPEQQAAQRSRNPVTVAAGVPDVGQLKAMPPMGKPVYGADGQPEPTQAEVARLNEEVKRMQQVLNNIAPGQLQQQGQQPGQEGGRGKGGAVLVNAGPMEPWGAAGRDPKLAAPGEAKSVADIGRELDQTKRRMHQLEDAMRAAGIPLPPPEGAEPGLEPNLPDSAVSSAGRPRQGVNVMASNANYGPQSYNAQGKLKSLEGLPEPAQAELNRMAEEIKRMQQVMSMQPSSAERMGQPPEPRGSAAAAAPAEPARGAQEEWGGPGRPATLPEPVRNMGDVVKNLEDTNQRLAQLEQMMGVMPGAAGAPQPGAGGEGEAAKQEEQRRRGPVAVVAAVPMYGGPGQVAPNRGPGGAAGAEGAAAGPLEPQLQSMAEDMRKMKQVLGIQPVMQSAPGVQAAQAQGRGGPQDPGMSGLPESWGQPGREPRQQGDPPRNMGEVVKDVDYNTRRTRQLEDAMRAAGIPVPPPPTDGPGKGDGGQWAGSTPEEVAARKRNAINVQGGHPDYGPPTYAAPGTKLKSLEGLPEPAQAEISNLAHEVKRLQQFMNMNPPGQAQPPAKAAPALEPMRAAELPKGANDPWSQPGRDPRMPGEPPRNMGDMVQELDKSQKRMAQLEDAMRAAGINVPPPEGAGPGAGESPAEQQQAQQRQRNTIAVVASTPDYGPKLSAPPGKKLQSLEGLPEPAKAELEKMADDIKRLQQFMAMGGPEQAAMQPMLEPQVKQMPGQPGAPPQMQQWGQPGAPRMPGESPKNMGEVVKDVDQTKRRVHQLEDAMRAAGIPIPPPDGPGGPGAGGEYEGSSPEEIARGKRNPIGVKAGNPEYGEKAFGAPGRNPALADLPAPVAAELQRMDQELKKVQQFMNMNPPGQAPPPTKAAPALEPMRAAELPKGANDPWSQPGRDPRMPADAPKSIADMVQEMDSNRKRINELEDALRAAGIPFKPADGSAPAGEAEREQQQQAGRPKRNTVVAVASVPDYGPGLKAPGQKLQSLEGLPEPAKAELEKMADDIKRLQQFMAMGGPEQAAMQPMLEPQVKQMPGQPGAAPQFQQWGQAGRDPRMPEVAPKNIGEVVKDVDQTKRRVHQLEDAMRAAGIPVPPPDGAAGMEGSSPEAQAEAERRRNAIGVKAGNPEYGEKAFGAPGRNPALAGLPPAAQAELQRMDDDMRRMQQQMQQMGPALAAAQQAAAANASEPGAADGRGPNEQWGGPGRPAALPEPIQAAGKCSNTAQEVEQTKRRIKELEDAMQAAGIPLRPGEAPAGAPGAEAEKDKEQARPKRNAVGVVAVAPVYGPNSFNAPERKPNLEGVPEPVKAELQAMADDIKRMHQFMAMPPPVIQPMPEKPGQAPQRAMPGQPGAPQQMQQWGQPGRPREPGEPPRNMGEVVNDLDNNRKRIRELEDAVRAAGIPIQPADGPSAASVPEGATPEEVARARRNPIGVTAGNPEYADQRLAAPGRNAPAAVPPEAVQAELQQLKDEVKRVQQHLGMPPPGQAPAKVAAVPLEPMRAAEVQRPGPQEQWGQPGREPRKPGEPPRNMEEAAKDVADVKKQMAQMADAIRAAGIPFNPPPEPGAEANKQGEAPGRPKRNPIAVSAGNPEYANQKFSAPEKAAAMASLPEPVKAEIEDLRRELERLKNHTGLPPPVIAPIPGQPAGRQAMQEVQRPGPQDQWGQPGRPRQPGEPPRNMEEAAKDVADLKKQLGQMADAMRAAGLPVPPGVESANPAAPGEQEKAGDPRRARNAVKVTPGEMPADQRTFAQPSRPGEAPMPEALPAKPLAATVKDVAKDVDDVKKKLDDLDKAVKAAAMGQMLPREAGAANVQGIDVKPGEQPGAADKKKNPIQVTAGQPEAAGPGFKNGVKQKSVDVPEGIAEPVVIDGEELKAMKKALGDLQQAVGAQPAAQGEPKKGKSLKEDTDDIKKFVRAMGKDVGAMGNDMQALKKHLDDVENAMNKALANLAGELAKLKAAQDADGDRRKPGATLETAGDNMNDTLNAMAALNAAQQQQLARAPGDNRSDDIDALNEAMRQSENQLARLLAFLKQDVMDRFNVHEKTLIRMAKQIDFVQKLLKGEGDYDRSGGDGGSALTVQGNDGNMLYSDGAGAGAGAGASKYGDNPFGSAFG</sequence>
<feature type="compositionally biased region" description="Low complexity" evidence="2">
    <location>
        <begin position="2817"/>
        <end position="2835"/>
    </location>
</feature>
<feature type="compositionally biased region" description="Low complexity" evidence="2">
    <location>
        <begin position="3438"/>
        <end position="3453"/>
    </location>
</feature>
<feature type="region of interest" description="Disordered" evidence="2">
    <location>
        <begin position="3669"/>
        <end position="3690"/>
    </location>
</feature>
<gene>
    <name evidence="3" type="ORF">HYH03_006070</name>
</gene>
<feature type="region of interest" description="Disordered" evidence="2">
    <location>
        <begin position="2502"/>
        <end position="2536"/>
    </location>
</feature>
<feature type="region of interest" description="Disordered" evidence="2">
    <location>
        <begin position="1855"/>
        <end position="1909"/>
    </location>
</feature>
<feature type="region of interest" description="Disordered" evidence="2">
    <location>
        <begin position="1600"/>
        <end position="1670"/>
    </location>
</feature>
<feature type="compositionally biased region" description="Gly residues" evidence="2">
    <location>
        <begin position="1701"/>
        <end position="1713"/>
    </location>
</feature>
<feature type="region of interest" description="Disordered" evidence="2">
    <location>
        <begin position="3593"/>
        <end position="3639"/>
    </location>
</feature>
<dbReference type="OrthoDB" id="532938at2759"/>
<feature type="region of interest" description="Disordered" evidence="2">
    <location>
        <begin position="2007"/>
        <end position="2059"/>
    </location>
</feature>
<feature type="compositionally biased region" description="Low complexity" evidence="2">
    <location>
        <begin position="1654"/>
        <end position="1670"/>
    </location>
</feature>
<feature type="region of interest" description="Disordered" evidence="2">
    <location>
        <begin position="3487"/>
        <end position="3550"/>
    </location>
</feature>
<feature type="region of interest" description="Disordered" evidence="2">
    <location>
        <begin position="2330"/>
        <end position="2382"/>
    </location>
</feature>
<feature type="region of interest" description="Disordered" evidence="2">
    <location>
        <begin position="400"/>
        <end position="431"/>
    </location>
</feature>
<keyword evidence="1" id="KW-0175">Coiled coil</keyword>
<feature type="compositionally biased region" description="Pro residues" evidence="2">
    <location>
        <begin position="3416"/>
        <end position="3426"/>
    </location>
</feature>
<feature type="region of interest" description="Disordered" evidence="2">
    <location>
        <begin position="1440"/>
        <end position="1466"/>
    </location>
</feature>
<feature type="region of interest" description="Disordered" evidence="2">
    <location>
        <begin position="930"/>
        <end position="968"/>
    </location>
</feature>
<dbReference type="InterPro" id="IPR011992">
    <property type="entry name" value="EF-hand-dom_pair"/>
</dbReference>
<dbReference type="Proteomes" id="UP000612055">
    <property type="component" value="Unassembled WGS sequence"/>
</dbReference>
<comment type="caution">
    <text evidence="3">The sequence shown here is derived from an EMBL/GenBank/DDBJ whole genome shotgun (WGS) entry which is preliminary data.</text>
</comment>
<evidence type="ECO:0000256" key="2">
    <source>
        <dbReference type="SAM" id="MobiDB-lite"/>
    </source>
</evidence>
<feature type="compositionally biased region" description="Gly residues" evidence="2">
    <location>
        <begin position="352"/>
        <end position="361"/>
    </location>
</feature>
<feature type="compositionally biased region" description="Basic and acidic residues" evidence="2">
    <location>
        <begin position="2102"/>
        <end position="2111"/>
    </location>
</feature>
<feature type="region of interest" description="Disordered" evidence="2">
    <location>
        <begin position="2720"/>
        <end position="2748"/>
    </location>
</feature>
<feature type="compositionally biased region" description="Low complexity" evidence="2">
    <location>
        <begin position="872"/>
        <end position="883"/>
    </location>
</feature>
<dbReference type="SUPFAM" id="SSF47473">
    <property type="entry name" value="EF-hand"/>
    <property type="match status" value="1"/>
</dbReference>
<protein>
    <submittedName>
        <fullName evidence="3">Uncharacterized protein</fullName>
    </submittedName>
</protein>
<feature type="compositionally biased region" description="Low complexity" evidence="2">
    <location>
        <begin position="1856"/>
        <end position="1866"/>
    </location>
</feature>
<feature type="compositionally biased region" description="Basic and acidic residues" evidence="2">
    <location>
        <begin position="3301"/>
        <end position="3317"/>
    </location>
</feature>
<feature type="region of interest" description="Disordered" evidence="2">
    <location>
        <begin position="2814"/>
        <end position="2846"/>
    </location>
</feature>
<dbReference type="PANTHER" id="PTHR34491:SF38">
    <property type="entry name" value="CENTROSOMIN N-TERMINAL MOTIF 1 DOMAIN-CONTAINING PROTEIN-RELATED"/>
    <property type="match status" value="1"/>
</dbReference>
<feature type="compositionally biased region" description="Low complexity" evidence="2">
    <location>
        <begin position="3121"/>
        <end position="3146"/>
    </location>
</feature>
<feature type="compositionally biased region" description="Gly residues" evidence="2">
    <location>
        <begin position="1609"/>
        <end position="1619"/>
    </location>
</feature>
<feature type="compositionally biased region" description="Pro residues" evidence="2">
    <location>
        <begin position="338"/>
        <end position="350"/>
    </location>
</feature>
<feature type="region of interest" description="Disordered" evidence="2">
    <location>
        <begin position="3182"/>
        <end position="3206"/>
    </location>
</feature>
<evidence type="ECO:0000313" key="4">
    <source>
        <dbReference type="Proteomes" id="UP000612055"/>
    </source>
</evidence>
<dbReference type="Gene3D" id="1.10.238.10">
    <property type="entry name" value="EF-hand"/>
    <property type="match status" value="1"/>
</dbReference>
<reference evidence="3" key="1">
    <citation type="journal article" date="2020" name="bioRxiv">
        <title>Comparative genomics of Chlamydomonas.</title>
        <authorList>
            <person name="Craig R.J."/>
            <person name="Hasan A.R."/>
            <person name="Ness R.W."/>
            <person name="Keightley P.D."/>
        </authorList>
    </citation>
    <scope>NUCLEOTIDE SEQUENCE</scope>
    <source>
        <strain evidence="3">CCAP 11/70</strain>
    </source>
</reference>
<feature type="compositionally biased region" description="Basic and acidic residues" evidence="2">
    <location>
        <begin position="3460"/>
        <end position="3470"/>
    </location>
</feature>
<evidence type="ECO:0000313" key="3">
    <source>
        <dbReference type="EMBL" id="KAG2495831.1"/>
    </source>
</evidence>
<feature type="region of interest" description="Disordered" evidence="2">
    <location>
        <begin position="1769"/>
        <end position="1798"/>
    </location>
</feature>
<feature type="compositionally biased region" description="Low complexity" evidence="2">
    <location>
        <begin position="2114"/>
        <end position="2124"/>
    </location>
</feature>
<feature type="compositionally biased region" description="Low complexity" evidence="2">
    <location>
        <begin position="3033"/>
        <end position="3043"/>
    </location>
</feature>
<feature type="region of interest" description="Disordered" evidence="2">
    <location>
        <begin position="3337"/>
        <end position="3371"/>
    </location>
</feature>
<accession>A0A835Y7W7</accession>
<feature type="compositionally biased region" description="Low complexity" evidence="2">
    <location>
        <begin position="2419"/>
        <end position="2433"/>
    </location>
</feature>
<feature type="compositionally biased region" description="Low complexity" evidence="2">
    <location>
        <begin position="2027"/>
        <end position="2041"/>
    </location>
</feature>
<feature type="region of interest" description="Disordered" evidence="2">
    <location>
        <begin position="2870"/>
        <end position="2996"/>
    </location>
</feature>
<feature type="region of interest" description="Disordered" evidence="2">
    <location>
        <begin position="2642"/>
        <end position="2689"/>
    </location>
</feature>
<feature type="compositionally biased region" description="Low complexity" evidence="2">
    <location>
        <begin position="938"/>
        <end position="954"/>
    </location>
</feature>
<feature type="compositionally biased region" description="Low complexity" evidence="2">
    <location>
        <begin position="2918"/>
        <end position="2937"/>
    </location>
</feature>
<feature type="compositionally biased region" description="Basic and acidic residues" evidence="2">
    <location>
        <begin position="403"/>
        <end position="420"/>
    </location>
</feature>
<keyword evidence="4" id="KW-1185">Reference proteome</keyword>
<feature type="region of interest" description="Disordered" evidence="2">
    <location>
        <begin position="3408"/>
        <end position="3470"/>
    </location>
</feature>
<feature type="region of interest" description="Disordered" evidence="2">
    <location>
        <begin position="845"/>
        <end position="909"/>
    </location>
</feature>
<feature type="region of interest" description="Disordered" evidence="2">
    <location>
        <begin position="2404"/>
        <end position="2435"/>
    </location>
</feature>
<feature type="region of interest" description="Disordered" evidence="2">
    <location>
        <begin position="2177"/>
        <end position="2302"/>
    </location>
</feature>
<feature type="region of interest" description="Disordered" evidence="2">
    <location>
        <begin position="1929"/>
        <end position="1958"/>
    </location>
</feature>
<feature type="compositionally biased region" description="Basic and acidic residues" evidence="2">
    <location>
        <begin position="3044"/>
        <end position="3053"/>
    </location>
</feature>
<dbReference type="EMBL" id="JAEHOE010000022">
    <property type="protein sequence ID" value="KAG2495831.1"/>
    <property type="molecule type" value="Genomic_DNA"/>
</dbReference>
<feature type="compositionally biased region" description="Polar residues" evidence="2">
    <location>
        <begin position="1525"/>
        <end position="1538"/>
    </location>
</feature>
<feature type="compositionally biased region" description="Basic and acidic residues" evidence="2">
    <location>
        <begin position="2223"/>
        <end position="2241"/>
    </location>
</feature>
<feature type="compositionally biased region" description="Low complexity" evidence="2">
    <location>
        <begin position="2947"/>
        <end position="2967"/>
    </location>
</feature>
<feature type="region of interest" description="Disordered" evidence="2">
    <location>
        <begin position="1525"/>
        <end position="1571"/>
    </location>
</feature>
<feature type="compositionally biased region" description="Pro residues" evidence="2">
    <location>
        <begin position="3110"/>
        <end position="3119"/>
    </location>
</feature>
<feature type="region of interest" description="Disordered" evidence="2">
    <location>
        <begin position="1368"/>
        <end position="1418"/>
    </location>
</feature>
<feature type="compositionally biased region" description="Basic and acidic residues" evidence="2">
    <location>
        <begin position="3504"/>
        <end position="3513"/>
    </location>
</feature>
<feature type="region of interest" description="Disordered" evidence="2">
    <location>
        <begin position="2556"/>
        <end position="2615"/>
    </location>
</feature>
<feature type="region of interest" description="Disordered" evidence="2">
    <location>
        <begin position="790"/>
        <end position="812"/>
    </location>
</feature>
<feature type="compositionally biased region" description="Low complexity" evidence="2">
    <location>
        <begin position="1939"/>
        <end position="1948"/>
    </location>
</feature>
<feature type="compositionally biased region" description="Basic and acidic residues" evidence="2">
    <location>
        <begin position="3679"/>
        <end position="3690"/>
    </location>
</feature>
<feature type="coiled-coil region" evidence="1">
    <location>
        <begin position="444"/>
        <end position="478"/>
    </location>
</feature>
<feature type="compositionally biased region" description="Low complexity" evidence="2">
    <location>
        <begin position="2333"/>
        <end position="2346"/>
    </location>
</feature>
<dbReference type="PANTHER" id="PTHR34491">
    <property type="entry name" value="A-TYPE INCLUSION PROTEIN, PUTATIVE-RELATED"/>
    <property type="match status" value="1"/>
</dbReference>
<organism evidence="3 4">
    <name type="scientific">Edaphochlamys debaryana</name>
    <dbReference type="NCBI Taxonomy" id="47281"/>
    <lineage>
        <taxon>Eukaryota</taxon>
        <taxon>Viridiplantae</taxon>
        <taxon>Chlorophyta</taxon>
        <taxon>core chlorophytes</taxon>
        <taxon>Chlorophyceae</taxon>
        <taxon>CS clade</taxon>
        <taxon>Chlamydomonadales</taxon>
        <taxon>Chlamydomonadales incertae sedis</taxon>
        <taxon>Edaphochlamys</taxon>
    </lineage>
</organism>
<feature type="region of interest" description="Disordered" evidence="2">
    <location>
        <begin position="1693"/>
        <end position="1744"/>
    </location>
</feature>
<evidence type="ECO:0000256" key="1">
    <source>
        <dbReference type="SAM" id="Coils"/>
    </source>
</evidence>
<feature type="region of interest" description="Disordered" evidence="2">
    <location>
        <begin position="3110"/>
        <end position="3168"/>
    </location>
</feature>
<feature type="compositionally biased region" description="Low complexity" evidence="2">
    <location>
        <begin position="2177"/>
        <end position="2186"/>
    </location>
</feature>
<feature type="region of interest" description="Disordered" evidence="2">
    <location>
        <begin position="3283"/>
        <end position="3317"/>
    </location>
</feature>